<dbReference type="InterPro" id="IPR002153">
    <property type="entry name" value="TRPC_channel"/>
</dbReference>
<dbReference type="AlphaFoldDB" id="A0A1I8IL99"/>
<dbReference type="Gene3D" id="1.25.40.20">
    <property type="entry name" value="Ankyrin repeat-containing domain"/>
    <property type="match status" value="1"/>
</dbReference>
<evidence type="ECO:0000256" key="4">
    <source>
        <dbReference type="ARBA" id="ARBA00023303"/>
    </source>
</evidence>
<reference evidence="8" key="1">
    <citation type="submission" date="2016-11" db="UniProtKB">
        <authorList>
            <consortium name="WormBaseParasite"/>
        </authorList>
    </citation>
    <scope>IDENTIFICATION</scope>
</reference>
<accession>A0A1I8IL99</accession>
<dbReference type="GO" id="GO:0070679">
    <property type="term" value="F:inositol 1,4,5 trisphosphate binding"/>
    <property type="evidence" value="ECO:0007669"/>
    <property type="project" value="TreeGrafter"/>
</dbReference>
<dbReference type="PANTHER" id="PTHR10117">
    <property type="entry name" value="TRANSIENT RECEPTOR POTENTIAL CHANNEL"/>
    <property type="match status" value="1"/>
</dbReference>
<proteinExistence type="predicted"/>
<dbReference type="InterPro" id="IPR002110">
    <property type="entry name" value="Ankyrin_rpt"/>
</dbReference>
<dbReference type="Pfam" id="PF08344">
    <property type="entry name" value="TRP_2"/>
    <property type="match status" value="1"/>
</dbReference>
<protein>
    <submittedName>
        <fullName evidence="8">TRP_2 domain-containing protein</fullName>
    </submittedName>
</protein>
<evidence type="ECO:0000256" key="1">
    <source>
        <dbReference type="ARBA" id="ARBA00022448"/>
    </source>
</evidence>
<organism evidence="7 8">
    <name type="scientific">Macrostomum lignano</name>
    <dbReference type="NCBI Taxonomy" id="282301"/>
    <lineage>
        <taxon>Eukaryota</taxon>
        <taxon>Metazoa</taxon>
        <taxon>Spiralia</taxon>
        <taxon>Lophotrochozoa</taxon>
        <taxon>Platyhelminthes</taxon>
        <taxon>Rhabditophora</taxon>
        <taxon>Macrostomorpha</taxon>
        <taxon>Macrostomida</taxon>
        <taxon>Macrostomidae</taxon>
        <taxon>Macrostomum</taxon>
    </lineage>
</organism>
<dbReference type="GO" id="GO:0005886">
    <property type="term" value="C:plasma membrane"/>
    <property type="evidence" value="ECO:0007669"/>
    <property type="project" value="TreeGrafter"/>
</dbReference>
<keyword evidence="5" id="KW-1133">Transmembrane helix</keyword>
<keyword evidence="4" id="KW-0407">Ion channel</keyword>
<sequence length="688" mass="73841">RGAASRCLPRSFSGAPLAAASHGASAGAAASHGASAGRRCLPRSFSGAPLPPTELQWAPLAAVSNETPVGAAASHGASVGAAASHGASAGAAASHGASFAAVMSSPGSIDAERGRQLYQMMEDLGIDQCSGGGSGGGGGGGGVGCGLDGLGSCGGGGMGGGSGLLQKDVDLNSNERRYLLSVEMGDMTSVRQYVENAETLSVNVNCVDSLGRSAVLIAIEFEHIELLEMLLSFGFLELGDALLHAIQEENVVAVEMLLHAQAEKQQKKPQAPGPMGAVPSSSFTPDITPIILAAHIDNYEILKILLDRGDRVPKPHELRCACDECVLAQKEDSLRHSKSRINAYKALASPSLICLSSKDPILTAFELSWEMKRLGRLENEFKSEYEQLAAKCQEYASALLEQTRSSAELAIVLNQDIGQSGHKVNEKALEETDEERMTLSRLKLAIKYKQKKFVAHPHCQQLLAALWYDGLPGFRRKHLILQMGMIATFAGIFPALAFMYLLAPHSEMGQKMRKPFIKFICHSASYLLFLGFLVLAAIRVEDLLFDTMELKMKERGAGPSQWSSSSSPTLFSTAEETLAEEDSTQASLKLKGRNAFLLPINVEFKCTGKLWGKKRRWEEKLAVKYARLLPPPAGFVWQEIKQLWNEGAKAYVTDMWNLLDFATNALYIATITLRASPGTGSVVQQTAS</sequence>
<evidence type="ECO:0000256" key="2">
    <source>
        <dbReference type="ARBA" id="ARBA00022737"/>
    </source>
</evidence>
<evidence type="ECO:0000256" key="3">
    <source>
        <dbReference type="ARBA" id="ARBA00023065"/>
    </source>
</evidence>
<dbReference type="GO" id="GO:0051480">
    <property type="term" value="P:regulation of cytosolic calcium ion concentration"/>
    <property type="evidence" value="ECO:0007669"/>
    <property type="project" value="TreeGrafter"/>
</dbReference>
<dbReference type="SUPFAM" id="SSF48403">
    <property type="entry name" value="Ankyrin repeat"/>
    <property type="match status" value="1"/>
</dbReference>
<dbReference type="PANTHER" id="PTHR10117:SF54">
    <property type="entry name" value="TRANSIENT RECEPTOR POTENTIAL-GAMMA PROTEIN"/>
    <property type="match status" value="1"/>
</dbReference>
<keyword evidence="2" id="KW-0677">Repeat</keyword>
<evidence type="ECO:0000313" key="7">
    <source>
        <dbReference type="Proteomes" id="UP000095280"/>
    </source>
</evidence>
<evidence type="ECO:0000259" key="6">
    <source>
        <dbReference type="SMART" id="SM01420"/>
    </source>
</evidence>
<feature type="domain" description="Transient receptor ion channel" evidence="6">
    <location>
        <begin position="320"/>
        <end position="382"/>
    </location>
</feature>
<dbReference type="SMART" id="SM01420">
    <property type="entry name" value="TRP_2"/>
    <property type="match status" value="1"/>
</dbReference>
<dbReference type="SMART" id="SM00248">
    <property type="entry name" value="ANK"/>
    <property type="match status" value="2"/>
</dbReference>
<keyword evidence="3" id="KW-0406">Ion transport</keyword>
<dbReference type="WBParaSite" id="maker-uti_cns_0013987-snap-gene-0.2-mRNA-1">
    <property type="protein sequence ID" value="maker-uti_cns_0013987-snap-gene-0.2-mRNA-1"/>
    <property type="gene ID" value="maker-uti_cns_0013987-snap-gene-0.2"/>
</dbReference>
<name>A0A1I8IL99_9PLAT</name>
<dbReference type="GO" id="GO:0015279">
    <property type="term" value="F:store-operated calcium channel activity"/>
    <property type="evidence" value="ECO:0007669"/>
    <property type="project" value="TreeGrafter"/>
</dbReference>
<keyword evidence="7" id="KW-1185">Reference proteome</keyword>
<dbReference type="Proteomes" id="UP000095280">
    <property type="component" value="Unplaced"/>
</dbReference>
<feature type="transmembrane region" description="Helical" evidence="5">
    <location>
        <begin position="515"/>
        <end position="538"/>
    </location>
</feature>
<dbReference type="InterPro" id="IPR013555">
    <property type="entry name" value="TRP_dom"/>
</dbReference>
<dbReference type="InterPro" id="IPR036770">
    <property type="entry name" value="Ankyrin_rpt-contain_sf"/>
</dbReference>
<keyword evidence="5" id="KW-0812">Transmembrane</keyword>
<evidence type="ECO:0000313" key="8">
    <source>
        <dbReference type="WBParaSite" id="maker-uti_cns_0013987-snap-gene-0.2-mRNA-1"/>
    </source>
</evidence>
<dbReference type="GO" id="GO:0034703">
    <property type="term" value="C:cation channel complex"/>
    <property type="evidence" value="ECO:0007669"/>
    <property type="project" value="TreeGrafter"/>
</dbReference>
<evidence type="ECO:0000256" key="5">
    <source>
        <dbReference type="SAM" id="Phobius"/>
    </source>
</evidence>
<feature type="transmembrane region" description="Helical" evidence="5">
    <location>
        <begin position="479"/>
        <end position="503"/>
    </location>
</feature>
<keyword evidence="5" id="KW-0472">Membrane</keyword>
<keyword evidence="1" id="KW-0813">Transport</keyword>